<organism evidence="5 6">
    <name type="scientific">Apiotrichum porosum</name>
    <dbReference type="NCBI Taxonomy" id="105984"/>
    <lineage>
        <taxon>Eukaryota</taxon>
        <taxon>Fungi</taxon>
        <taxon>Dikarya</taxon>
        <taxon>Basidiomycota</taxon>
        <taxon>Agaricomycotina</taxon>
        <taxon>Tremellomycetes</taxon>
        <taxon>Trichosporonales</taxon>
        <taxon>Trichosporonaceae</taxon>
        <taxon>Apiotrichum</taxon>
    </lineage>
</organism>
<proteinExistence type="inferred from homology"/>
<dbReference type="SUPFAM" id="SSF103473">
    <property type="entry name" value="MFS general substrate transporter"/>
    <property type="match status" value="1"/>
</dbReference>
<dbReference type="InterPro" id="IPR036259">
    <property type="entry name" value="MFS_trans_sf"/>
</dbReference>
<dbReference type="RefSeq" id="XP_028472928.1">
    <property type="nucleotide sequence ID" value="XM_028618561.1"/>
</dbReference>
<name>A0A427XFT7_9TREE</name>
<reference evidence="5 6" key="1">
    <citation type="submission" date="2018-11" db="EMBL/GenBank/DDBJ databases">
        <title>Genome sequence of Apiotrichum porosum DSM 27194.</title>
        <authorList>
            <person name="Aliyu H."/>
            <person name="Gorte O."/>
            <person name="Ochsenreither K."/>
        </authorList>
    </citation>
    <scope>NUCLEOTIDE SEQUENCE [LARGE SCALE GENOMIC DNA]</scope>
    <source>
        <strain evidence="5 6">DSM 27194</strain>
    </source>
</reference>
<evidence type="ECO:0000256" key="2">
    <source>
        <dbReference type="ARBA" id="ARBA00006727"/>
    </source>
</evidence>
<feature type="compositionally biased region" description="Low complexity" evidence="3">
    <location>
        <begin position="32"/>
        <end position="41"/>
    </location>
</feature>
<feature type="transmembrane region" description="Helical" evidence="4">
    <location>
        <begin position="353"/>
        <end position="372"/>
    </location>
</feature>
<keyword evidence="4" id="KW-0812">Transmembrane</keyword>
<dbReference type="GeneID" id="39587384"/>
<feature type="transmembrane region" description="Helical" evidence="4">
    <location>
        <begin position="288"/>
        <end position="306"/>
    </location>
</feature>
<feature type="transmembrane region" description="Helical" evidence="4">
    <location>
        <begin position="206"/>
        <end position="225"/>
    </location>
</feature>
<feature type="transmembrane region" description="Helical" evidence="4">
    <location>
        <begin position="455"/>
        <end position="476"/>
    </location>
</feature>
<dbReference type="AlphaFoldDB" id="A0A427XFT7"/>
<keyword evidence="4" id="KW-0472">Membrane</keyword>
<feature type="transmembrane region" description="Helical" evidence="4">
    <location>
        <begin position="81"/>
        <end position="106"/>
    </location>
</feature>
<evidence type="ECO:0008006" key="7">
    <source>
        <dbReference type="Google" id="ProtNLM"/>
    </source>
</evidence>
<dbReference type="GO" id="GO:0022857">
    <property type="term" value="F:transmembrane transporter activity"/>
    <property type="evidence" value="ECO:0007669"/>
    <property type="project" value="InterPro"/>
</dbReference>
<evidence type="ECO:0000256" key="1">
    <source>
        <dbReference type="ARBA" id="ARBA00004141"/>
    </source>
</evidence>
<feature type="transmembrane region" description="Helical" evidence="4">
    <location>
        <begin position="378"/>
        <end position="401"/>
    </location>
</feature>
<evidence type="ECO:0000313" key="5">
    <source>
        <dbReference type="EMBL" id="RSH77781.1"/>
    </source>
</evidence>
<feature type="transmembrane region" description="Helical" evidence="4">
    <location>
        <begin position="413"/>
        <end position="435"/>
    </location>
</feature>
<dbReference type="OrthoDB" id="2213137at2759"/>
<dbReference type="Pfam" id="PF07690">
    <property type="entry name" value="MFS_1"/>
    <property type="match status" value="1"/>
</dbReference>
<dbReference type="EMBL" id="RSCE01000014">
    <property type="protein sequence ID" value="RSH77781.1"/>
    <property type="molecule type" value="Genomic_DNA"/>
</dbReference>
<dbReference type="PANTHER" id="PTHR11360">
    <property type="entry name" value="MONOCARBOXYLATE TRANSPORTER"/>
    <property type="match status" value="1"/>
</dbReference>
<dbReference type="Gene3D" id="1.20.1250.20">
    <property type="entry name" value="MFS general substrate transporter like domains"/>
    <property type="match status" value="2"/>
</dbReference>
<dbReference type="Proteomes" id="UP000279236">
    <property type="component" value="Unassembled WGS sequence"/>
</dbReference>
<evidence type="ECO:0000313" key="6">
    <source>
        <dbReference type="Proteomes" id="UP000279236"/>
    </source>
</evidence>
<comment type="similarity">
    <text evidence="2">Belongs to the major facilitator superfamily. Monocarboxylate porter (TC 2.A.1.13) family.</text>
</comment>
<feature type="transmembrane region" description="Helical" evidence="4">
    <location>
        <begin position="180"/>
        <end position="199"/>
    </location>
</feature>
<evidence type="ECO:0000256" key="4">
    <source>
        <dbReference type="SAM" id="Phobius"/>
    </source>
</evidence>
<comment type="subcellular location">
    <subcellularLocation>
        <location evidence="1">Membrane</location>
        <topology evidence="1">Multi-pass membrane protein</topology>
    </subcellularLocation>
</comment>
<dbReference type="PANTHER" id="PTHR11360:SF287">
    <property type="entry name" value="MFS MONOCARBOXYLATE TRANSPORTER"/>
    <property type="match status" value="1"/>
</dbReference>
<feature type="transmembrane region" description="Helical" evidence="4">
    <location>
        <begin position="118"/>
        <end position="142"/>
    </location>
</feature>
<feature type="transmembrane region" description="Helical" evidence="4">
    <location>
        <begin position="149"/>
        <end position="168"/>
    </location>
</feature>
<dbReference type="GO" id="GO:0016020">
    <property type="term" value="C:membrane"/>
    <property type="evidence" value="ECO:0007669"/>
    <property type="project" value="UniProtKB-SubCell"/>
</dbReference>
<feature type="region of interest" description="Disordered" evidence="3">
    <location>
        <begin position="1"/>
        <end position="48"/>
    </location>
</feature>
<keyword evidence="4" id="KW-1133">Transmembrane helix</keyword>
<accession>A0A427XFT7</accession>
<keyword evidence="6" id="KW-1185">Reference proteome</keyword>
<protein>
    <recommendedName>
        <fullName evidence="7">Major facilitator superfamily (MFS) profile domain-containing protein</fullName>
    </recommendedName>
</protein>
<feature type="transmembrane region" description="Helical" evidence="4">
    <location>
        <begin position="326"/>
        <end position="346"/>
    </location>
</feature>
<sequence length="478" mass="50839">MTTTTTIELGPVRTYPGEPEVGPSLPTTAAPSIRSEYSGRSGSRERRASVFEAGGEPAPMSGELVTPALPPADKGMDAWRFLVAATVIETTVWGLPYTVGVLHVYWSTKLFPNDESTLTNAATLQTGLLYISAAVFGPLFTAFPRQQRYFQIIGLVTAVAALFGSAFVTKAYHLLITMGIFYPFAGALYLPCATLIYEWFVSRRGLATGIMFAGTGVGGTIWPLILQALLTRFGYKAAMISLAIGWGVLNAVCLVFIKRRVPIPKRSAQAKGHHAHGKIDWSVVKTPAFWIGFFVLLLTSMGNFNPTLWIPTFAETVGVTQPNGTVLVAIMNAASVPGNALTGWVSDRSPARITITGSCVLAAISVLALWGLGTSPALLVLFSIVWGLTALSFVSLWSKMIRGICKDDPRMSVLLFSMFASLRGVGNLTSGPISTGLFKTGAFRGAAGGYGHTNFGAVLIYTAGTIFAGGVVGAFFPK</sequence>
<dbReference type="InterPro" id="IPR050327">
    <property type="entry name" value="Proton-linked_MCT"/>
</dbReference>
<dbReference type="InterPro" id="IPR011701">
    <property type="entry name" value="MFS"/>
</dbReference>
<gene>
    <name evidence="5" type="ORF">EHS24_002841</name>
</gene>
<evidence type="ECO:0000256" key="3">
    <source>
        <dbReference type="SAM" id="MobiDB-lite"/>
    </source>
</evidence>
<feature type="transmembrane region" description="Helical" evidence="4">
    <location>
        <begin position="237"/>
        <end position="257"/>
    </location>
</feature>
<comment type="caution">
    <text evidence="5">The sequence shown here is derived from an EMBL/GenBank/DDBJ whole genome shotgun (WGS) entry which is preliminary data.</text>
</comment>